<evidence type="ECO:0000313" key="1">
    <source>
        <dbReference type="EMBL" id="QPS43706.1"/>
    </source>
</evidence>
<protein>
    <submittedName>
        <fullName evidence="1">Uncharacterized protein</fullName>
    </submittedName>
</protein>
<dbReference type="Proteomes" id="UP000594943">
    <property type="component" value="Chromosome 1"/>
</dbReference>
<dbReference type="EMBL" id="CP065686">
    <property type="protein sequence ID" value="QPS43706.1"/>
    <property type="molecule type" value="Genomic_DNA"/>
</dbReference>
<gene>
    <name evidence="1" type="ORF">I6G56_19600</name>
</gene>
<dbReference type="AlphaFoldDB" id="A0A7T2WX56"/>
<organism evidence="1 2">
    <name type="scientific">Burkholderia humptydooensis</name>
    <dbReference type="NCBI Taxonomy" id="430531"/>
    <lineage>
        <taxon>Bacteria</taxon>
        <taxon>Pseudomonadati</taxon>
        <taxon>Pseudomonadota</taxon>
        <taxon>Betaproteobacteria</taxon>
        <taxon>Burkholderiales</taxon>
        <taxon>Burkholderiaceae</taxon>
        <taxon>Burkholderia</taxon>
        <taxon>pseudomallei group</taxon>
    </lineage>
</organism>
<sequence length="105" mass="11514">MKFTPTKFERVTRCRLDAARVSGPQNCELNWLMLICHAGSAPELVIATMSEFALLSECDLLAQSGCAARFQAGSDCRLANRVRMHALKKTRLAAGGSRTSTRRNA</sequence>
<accession>A0A7T2WX56</accession>
<dbReference type="RefSeq" id="WP_144411910.1">
    <property type="nucleotide sequence ID" value="NZ_CP013380.1"/>
</dbReference>
<proteinExistence type="predicted"/>
<reference evidence="1 2" key="1">
    <citation type="submission" date="2020-12" db="EMBL/GenBank/DDBJ databases">
        <title>FDA dAtabase for Regulatory Grade micrObial Sequences (FDA-ARGOS): Supporting development and validation of Infectious Disease Dx tests.</title>
        <authorList>
            <person name="Nelson B."/>
            <person name="Plummer A."/>
            <person name="Tallon L."/>
            <person name="Sadzewicz L."/>
            <person name="Zhao X."/>
            <person name="Boylan J."/>
            <person name="Ott S."/>
            <person name="Bowen H."/>
            <person name="Vavikolanu K."/>
            <person name="Mehta A."/>
            <person name="Aluvathingal J."/>
            <person name="Nadendla S."/>
            <person name="Myers T."/>
            <person name="Yan Y."/>
            <person name="Sichtig H."/>
        </authorList>
    </citation>
    <scope>NUCLEOTIDE SEQUENCE [LARGE SCALE GENOMIC DNA]</scope>
    <source>
        <strain evidence="1 2">FDAARGOS_899</strain>
    </source>
</reference>
<evidence type="ECO:0000313" key="2">
    <source>
        <dbReference type="Proteomes" id="UP000594943"/>
    </source>
</evidence>
<name>A0A7T2WX56_9BURK</name>
<dbReference type="KEGG" id="bhg:I6G56_19600"/>